<accession>A0A085Z3J3</accession>
<name>A0A085Z3J3_9FLAO</name>
<dbReference type="AlphaFoldDB" id="A0A085Z3J3"/>
<comment type="caution">
    <text evidence="3">The sequence shown here is derived from an EMBL/GenBank/DDBJ whole genome shotgun (WGS) entry which is preliminary data.</text>
</comment>
<evidence type="ECO:0000313" key="3">
    <source>
        <dbReference type="EMBL" id="KFE99006.1"/>
    </source>
</evidence>
<evidence type="ECO:0008006" key="5">
    <source>
        <dbReference type="Google" id="ProtNLM"/>
    </source>
</evidence>
<sequence length="487" mass="55548">MSFNFSFAQNANENLKEIDTEIEKIMTDYKAVGISVAIVKDGKIIYTKGYGFRDLENKLLVTPNTIFGIGSNTKSFTAALIGILEKEGKLKIDEKPSKYIPHLEFSTDKMNNTVTIEDLLDHRSGLGSLDGSYILFPAKNRFDLMDRLPYLKQNAEPKNSWRYSNFGYIMLGAIAEQVSQKSWDDLIKEKLLTPLKMDNSNTSIGEMVKQKDFSYPYGMYKGKAQKLLFQIPNNDKPGAAINSSANDMANWLRLWLNYGNFEGKDILTKDFAKNAMSEKAIIDGNPPMKPDQNNFLFGYGYGWNTQIFKGHYRVAHEGGVSGFSSKMVLFPAEKFGIVVLTNQQNTDLPSTISSMISIRMLGLDENKPYQYEKEIYDIYKPTPVKSINEQFKPTHSLDDYCGEYTNKGYGTIEITKENNNLYITFPAFKFVLEHQKFDNFISKPINEIPQQMNPEFDFKFNLDYNNGEIKELVMDIQGGVVFKKDKN</sequence>
<dbReference type="InterPro" id="IPR050491">
    <property type="entry name" value="AmpC-like"/>
</dbReference>
<dbReference type="InterPro" id="IPR001466">
    <property type="entry name" value="Beta-lactam-related"/>
</dbReference>
<gene>
    <name evidence="3" type="ORF">IX38_18350</name>
</gene>
<dbReference type="eggNOG" id="COG1680">
    <property type="taxonomic scope" value="Bacteria"/>
</dbReference>
<organism evidence="3 4">
    <name type="scientific">Chryseobacterium luteum</name>
    <dbReference type="NCBI Taxonomy" id="421531"/>
    <lineage>
        <taxon>Bacteria</taxon>
        <taxon>Pseudomonadati</taxon>
        <taxon>Bacteroidota</taxon>
        <taxon>Flavobacteriia</taxon>
        <taxon>Flavobacteriales</taxon>
        <taxon>Weeksellaceae</taxon>
        <taxon>Chryseobacterium group</taxon>
        <taxon>Chryseobacterium</taxon>
    </lineage>
</organism>
<dbReference type="STRING" id="421531.IX38_18350"/>
<dbReference type="EMBL" id="JPRO01000020">
    <property type="protein sequence ID" value="KFE99006.1"/>
    <property type="molecule type" value="Genomic_DNA"/>
</dbReference>
<dbReference type="InterPro" id="IPR012338">
    <property type="entry name" value="Beta-lactam/transpept-like"/>
</dbReference>
<proteinExistence type="predicted"/>
<dbReference type="Pfam" id="PF00144">
    <property type="entry name" value="Beta-lactamase"/>
    <property type="match status" value="1"/>
</dbReference>
<reference evidence="3 4" key="1">
    <citation type="submission" date="2014-07" db="EMBL/GenBank/DDBJ databases">
        <title>Genome of Chryseobacterium luteum DSM 18605.</title>
        <authorList>
            <person name="Stropko S.J."/>
            <person name="Pipes S.E."/>
            <person name="Newman J.D."/>
        </authorList>
    </citation>
    <scope>NUCLEOTIDE SEQUENCE [LARGE SCALE GENOMIC DNA]</scope>
    <source>
        <strain evidence="3 4">DSM 18605</strain>
    </source>
</reference>
<dbReference type="PANTHER" id="PTHR46825">
    <property type="entry name" value="D-ALANYL-D-ALANINE-CARBOXYPEPTIDASE/ENDOPEPTIDASE AMPH"/>
    <property type="match status" value="1"/>
</dbReference>
<dbReference type="Gene3D" id="3.40.710.10">
    <property type="entry name" value="DD-peptidase/beta-lactamase superfamily"/>
    <property type="match status" value="1"/>
</dbReference>
<feature type="domain" description="Peptidase S12 Pab87-related C-terminal" evidence="2">
    <location>
        <begin position="392"/>
        <end position="475"/>
    </location>
</feature>
<dbReference type="SUPFAM" id="SSF56601">
    <property type="entry name" value="beta-lactamase/transpeptidase-like"/>
    <property type="match status" value="1"/>
</dbReference>
<dbReference type="Proteomes" id="UP000028703">
    <property type="component" value="Unassembled WGS sequence"/>
</dbReference>
<evidence type="ECO:0000259" key="1">
    <source>
        <dbReference type="Pfam" id="PF00144"/>
    </source>
</evidence>
<dbReference type="Pfam" id="PF11954">
    <property type="entry name" value="DUF3471"/>
    <property type="match status" value="1"/>
</dbReference>
<evidence type="ECO:0000313" key="4">
    <source>
        <dbReference type="Proteomes" id="UP000028703"/>
    </source>
</evidence>
<keyword evidence="4" id="KW-1185">Reference proteome</keyword>
<evidence type="ECO:0000259" key="2">
    <source>
        <dbReference type="Pfam" id="PF11954"/>
    </source>
</evidence>
<feature type="domain" description="Beta-lactamase-related" evidence="1">
    <location>
        <begin position="19"/>
        <end position="346"/>
    </location>
</feature>
<dbReference type="Gene3D" id="2.40.128.600">
    <property type="match status" value="1"/>
</dbReference>
<dbReference type="InterPro" id="IPR021860">
    <property type="entry name" value="Peptidase_S12_Pab87-rel_C"/>
</dbReference>
<dbReference type="PANTHER" id="PTHR46825:SF15">
    <property type="entry name" value="BETA-LACTAMASE-RELATED DOMAIN-CONTAINING PROTEIN"/>
    <property type="match status" value="1"/>
</dbReference>
<protein>
    <recommendedName>
        <fullName evidence="5">Beta-lactamase</fullName>
    </recommendedName>
</protein>